<organism evidence="1 2">
    <name type="scientific">Holotrichia oblita</name>
    <name type="common">Chafer beetle</name>
    <dbReference type="NCBI Taxonomy" id="644536"/>
    <lineage>
        <taxon>Eukaryota</taxon>
        <taxon>Metazoa</taxon>
        <taxon>Ecdysozoa</taxon>
        <taxon>Arthropoda</taxon>
        <taxon>Hexapoda</taxon>
        <taxon>Insecta</taxon>
        <taxon>Pterygota</taxon>
        <taxon>Neoptera</taxon>
        <taxon>Endopterygota</taxon>
        <taxon>Coleoptera</taxon>
        <taxon>Polyphaga</taxon>
        <taxon>Scarabaeiformia</taxon>
        <taxon>Scarabaeidae</taxon>
        <taxon>Melolonthinae</taxon>
        <taxon>Holotrichia</taxon>
    </lineage>
</organism>
<dbReference type="Proteomes" id="UP001056778">
    <property type="component" value="Chromosome 5"/>
</dbReference>
<gene>
    <name evidence="1" type="ORF">MML48_5g00011837</name>
</gene>
<dbReference type="EMBL" id="CM043019">
    <property type="protein sequence ID" value="KAI4462128.1"/>
    <property type="molecule type" value="Genomic_DNA"/>
</dbReference>
<reference evidence="1" key="1">
    <citation type="submission" date="2022-04" db="EMBL/GenBank/DDBJ databases">
        <title>Chromosome-scale genome assembly of Holotrichia oblita Faldermann.</title>
        <authorList>
            <person name="Rongchong L."/>
        </authorList>
    </citation>
    <scope>NUCLEOTIDE SEQUENCE</scope>
    <source>
        <strain evidence="1">81SQS9</strain>
    </source>
</reference>
<name>A0ACB9T5P3_HOLOL</name>
<keyword evidence="2" id="KW-1185">Reference proteome</keyword>
<evidence type="ECO:0000313" key="2">
    <source>
        <dbReference type="Proteomes" id="UP001056778"/>
    </source>
</evidence>
<proteinExistence type="predicted"/>
<comment type="caution">
    <text evidence="1">The sequence shown here is derived from an EMBL/GenBank/DDBJ whole genome shotgun (WGS) entry which is preliminary data.</text>
</comment>
<sequence>MTDKRITLFRNESKSQGKVLFVPDTLDQLLKKAGQKFKCEVTGLYTSEGGEIDDINLIRDNDVLYVCFGEEFVPPGIINGDVEEKQKKRSDWVTLNVGGKLFTTSKSTLTKKEPMSMLARMFAEDQGDYLFTPSNIDVNGAYLIDRSPTYFEPILNYLRNGQLIYDTNVNPEGILEEAKFFGIESIIPMLEKIITSSQTLRDNMPLTRRDIVDALIKSPYTYELRFQGVNLSGADLSKLDLRYINFKYANMQHCKLLGSNLSWCCLERADLSHAILDGAQLLGVKSLCANMEGAQLRNCNFEDPAGSRANMEGVNLKGANLEGSDMGGVNLRVATLKNANLQNCDLRAAVLAGADLEYLMDRLCLQNCDLSGSDLHEANLRGANLKDAAFELMLTPLHMSQTIR</sequence>
<protein>
    <submittedName>
        <fullName evidence="1">Uncharacterized protein</fullName>
    </submittedName>
</protein>
<evidence type="ECO:0000313" key="1">
    <source>
        <dbReference type="EMBL" id="KAI4462128.1"/>
    </source>
</evidence>
<accession>A0ACB9T5P3</accession>